<evidence type="ECO:0000313" key="2">
    <source>
        <dbReference type="EMBL" id="RNL49019.1"/>
    </source>
</evidence>
<keyword evidence="1" id="KW-0812">Transmembrane</keyword>
<comment type="caution">
    <text evidence="2">The sequence shown here is derived from an EMBL/GenBank/DDBJ whole genome shotgun (WGS) entry which is preliminary data.</text>
</comment>
<dbReference type="RefSeq" id="WP_123191098.1">
    <property type="nucleotide sequence ID" value="NZ_QICD01000001.1"/>
</dbReference>
<organism evidence="2 3">
    <name type="scientific">Paraeggerthella hongkongensis</name>
    <dbReference type="NCBI Taxonomy" id="230658"/>
    <lineage>
        <taxon>Bacteria</taxon>
        <taxon>Bacillati</taxon>
        <taxon>Actinomycetota</taxon>
        <taxon>Coriobacteriia</taxon>
        <taxon>Eggerthellales</taxon>
        <taxon>Eggerthellaceae</taxon>
        <taxon>Paraeggerthella</taxon>
    </lineage>
</organism>
<reference evidence="3" key="1">
    <citation type="submission" date="2018-05" db="EMBL/GenBank/DDBJ databases">
        <title>Genome Sequencing of selected type strains of the family Eggerthellaceae.</title>
        <authorList>
            <person name="Danylec N."/>
            <person name="Stoll D.A."/>
            <person name="Doetsch A."/>
            <person name="Huch M."/>
        </authorList>
    </citation>
    <scope>NUCLEOTIDE SEQUENCE [LARGE SCALE GENOMIC DNA]</scope>
    <source>
        <strain evidence="3">DSM 16106</strain>
    </source>
</reference>
<keyword evidence="1" id="KW-1133">Transmembrane helix</keyword>
<gene>
    <name evidence="2" type="ORF">DMP08_00740</name>
</gene>
<dbReference type="AlphaFoldDB" id="A0A3N0BKQ2"/>
<dbReference type="Proteomes" id="UP000278632">
    <property type="component" value="Unassembled WGS sequence"/>
</dbReference>
<proteinExistence type="predicted"/>
<name>A0A3N0BKQ2_9ACTN</name>
<sequence length="75" mass="7706">MFGLEFTPATVIVGLLVAALVFLAVRRMWRNGMCDCHKGDGAHGGSCSGGCGGCAGCGAVDQMMADMKKAADSHR</sequence>
<keyword evidence="3" id="KW-1185">Reference proteome</keyword>
<evidence type="ECO:0000256" key="1">
    <source>
        <dbReference type="SAM" id="Phobius"/>
    </source>
</evidence>
<evidence type="ECO:0000313" key="3">
    <source>
        <dbReference type="Proteomes" id="UP000278632"/>
    </source>
</evidence>
<evidence type="ECO:0008006" key="4">
    <source>
        <dbReference type="Google" id="ProtNLM"/>
    </source>
</evidence>
<dbReference type="EMBL" id="QICD01000001">
    <property type="protein sequence ID" value="RNL49019.1"/>
    <property type="molecule type" value="Genomic_DNA"/>
</dbReference>
<keyword evidence="1" id="KW-0472">Membrane</keyword>
<feature type="transmembrane region" description="Helical" evidence="1">
    <location>
        <begin position="6"/>
        <end position="25"/>
    </location>
</feature>
<protein>
    <recommendedName>
        <fullName evidence="4">FeoB-associated Cys-rich membrane protein</fullName>
    </recommendedName>
</protein>
<accession>A0A3N0BKQ2</accession>